<evidence type="ECO:0000256" key="3">
    <source>
        <dbReference type="ARBA" id="ARBA00022692"/>
    </source>
</evidence>
<dbReference type="FunFam" id="1.20.1250.20:FF:000068">
    <property type="entry name" value="MFS general substrate transporter"/>
    <property type="match status" value="1"/>
</dbReference>
<feature type="transmembrane region" description="Helical" evidence="7">
    <location>
        <begin position="345"/>
        <end position="364"/>
    </location>
</feature>
<evidence type="ECO:0000313" key="9">
    <source>
        <dbReference type="EMBL" id="KIV78828.1"/>
    </source>
</evidence>
<keyword evidence="4 7" id="KW-1133">Transmembrane helix</keyword>
<evidence type="ECO:0000256" key="4">
    <source>
        <dbReference type="ARBA" id="ARBA00022989"/>
    </source>
</evidence>
<evidence type="ECO:0000313" key="10">
    <source>
        <dbReference type="Proteomes" id="UP000053599"/>
    </source>
</evidence>
<dbReference type="SUPFAM" id="SSF103473">
    <property type="entry name" value="MFS general substrate transporter"/>
    <property type="match status" value="1"/>
</dbReference>
<comment type="subcellular location">
    <subcellularLocation>
        <location evidence="1">Membrane</location>
        <topology evidence="1">Multi-pass membrane protein</topology>
    </subcellularLocation>
</comment>
<evidence type="ECO:0000256" key="2">
    <source>
        <dbReference type="ARBA" id="ARBA00022448"/>
    </source>
</evidence>
<feature type="domain" description="Major facilitator superfamily (MFS) profile" evidence="8">
    <location>
        <begin position="51"/>
        <end position="464"/>
    </location>
</feature>
<dbReference type="InterPro" id="IPR036259">
    <property type="entry name" value="MFS_trans_sf"/>
</dbReference>
<feature type="transmembrane region" description="Helical" evidence="7">
    <location>
        <begin position="148"/>
        <end position="166"/>
    </location>
</feature>
<gene>
    <name evidence="9" type="ORF">PV11_06438</name>
</gene>
<keyword evidence="5 7" id="KW-0472">Membrane</keyword>
<dbReference type="EMBL" id="KN846953">
    <property type="protein sequence ID" value="KIV78828.1"/>
    <property type="molecule type" value="Genomic_DNA"/>
</dbReference>
<proteinExistence type="predicted"/>
<protein>
    <recommendedName>
        <fullName evidence="8">Major facilitator superfamily (MFS) profile domain-containing protein</fullName>
    </recommendedName>
</protein>
<sequence length="497" mass="54948">MDKVQEINTDTTWVEEKGVDTPSVDHPDANLTPEERAEKDRQLLRKLDLRLIPWLCLIYLLSFLDRTNIGNAKIAGLQKDLKMTNGQWNASLAIFFVSYSLFEPASNILLKKFRPSVYIPTIMVLWGITCVCQGLVSDFSGLSAVRWFLGLFEAGLFPGCNFYLSSWYRRTEIGTRSAIFFSAAAIAGSFGGLLAFGISKMDGVGNKPGWAWIFILEGLVTIAVAVASYFMIHDFPDTATFLSPEDRLRVYHRLKADQQSSAEHEAFKWDYFWASLKDWKTYTSAFLSGGAGAGLYAFSIFLPTILAELGYKSTTAQLLSIPPYAVAAVLTVAVGFIGDRTKQRGICAITVTPLAIIGFGVLLSDASSHAKYAATFLAAMGIYPMVPLTAAWVANNTEGSYKRAVTIGIMMGWSNLQGVVTSNVYRGVDAPRFIPGHAVVLAYLVLALWGGSILHHVLLRRENRLRKAGARDYLIEGKSPEQIRLMGDMRPDFFYTL</sequence>
<dbReference type="GO" id="GO:0022857">
    <property type="term" value="F:transmembrane transporter activity"/>
    <property type="evidence" value="ECO:0007669"/>
    <property type="project" value="InterPro"/>
</dbReference>
<feature type="transmembrane region" description="Helical" evidence="7">
    <location>
        <begin position="51"/>
        <end position="69"/>
    </location>
</feature>
<dbReference type="OrthoDB" id="2962993at2759"/>
<dbReference type="InterPro" id="IPR020846">
    <property type="entry name" value="MFS_dom"/>
</dbReference>
<feature type="transmembrane region" description="Helical" evidence="7">
    <location>
        <begin position="405"/>
        <end position="425"/>
    </location>
</feature>
<accession>A0A0D1YVD5</accession>
<evidence type="ECO:0000256" key="7">
    <source>
        <dbReference type="SAM" id="Phobius"/>
    </source>
</evidence>
<feature type="transmembrane region" description="Helical" evidence="7">
    <location>
        <begin position="117"/>
        <end position="136"/>
    </location>
</feature>
<dbReference type="PANTHER" id="PTHR43791:SF19">
    <property type="entry name" value="TRANSPORTER, PUTATIVE (AFU_ORTHOLOGUE AFUA_1G01812)-RELATED"/>
    <property type="match status" value="1"/>
</dbReference>
<feature type="region of interest" description="Disordered" evidence="6">
    <location>
        <begin position="1"/>
        <end position="31"/>
    </location>
</feature>
<feature type="transmembrane region" description="Helical" evidence="7">
    <location>
        <begin position="285"/>
        <end position="306"/>
    </location>
</feature>
<feature type="transmembrane region" description="Helical" evidence="7">
    <location>
        <begin position="318"/>
        <end position="338"/>
    </location>
</feature>
<dbReference type="FunFam" id="1.20.1250.20:FF:000034">
    <property type="entry name" value="MFS general substrate transporter"/>
    <property type="match status" value="1"/>
</dbReference>
<name>A0A0D1YVD5_9EURO</name>
<dbReference type="Proteomes" id="UP000053599">
    <property type="component" value="Unassembled WGS sequence"/>
</dbReference>
<dbReference type="GO" id="GO:0016020">
    <property type="term" value="C:membrane"/>
    <property type="evidence" value="ECO:0007669"/>
    <property type="project" value="UniProtKB-SubCell"/>
</dbReference>
<feature type="transmembrane region" description="Helical" evidence="7">
    <location>
        <begin position="210"/>
        <end position="232"/>
    </location>
</feature>
<evidence type="ECO:0000256" key="6">
    <source>
        <dbReference type="SAM" id="MobiDB-lite"/>
    </source>
</evidence>
<feature type="transmembrane region" description="Helical" evidence="7">
    <location>
        <begin position="89"/>
        <end position="110"/>
    </location>
</feature>
<organism evidence="9 10">
    <name type="scientific">Exophiala sideris</name>
    <dbReference type="NCBI Taxonomy" id="1016849"/>
    <lineage>
        <taxon>Eukaryota</taxon>
        <taxon>Fungi</taxon>
        <taxon>Dikarya</taxon>
        <taxon>Ascomycota</taxon>
        <taxon>Pezizomycotina</taxon>
        <taxon>Eurotiomycetes</taxon>
        <taxon>Chaetothyriomycetidae</taxon>
        <taxon>Chaetothyriales</taxon>
        <taxon>Herpotrichiellaceae</taxon>
        <taxon>Exophiala</taxon>
    </lineage>
</organism>
<dbReference type="HOGENOM" id="CLU_001265_0_1_1"/>
<dbReference type="AlphaFoldDB" id="A0A0D1YVD5"/>
<keyword evidence="2" id="KW-0813">Transport</keyword>
<feature type="transmembrane region" description="Helical" evidence="7">
    <location>
        <begin position="437"/>
        <end position="459"/>
    </location>
</feature>
<dbReference type="Pfam" id="PF07690">
    <property type="entry name" value="MFS_1"/>
    <property type="match status" value="1"/>
</dbReference>
<feature type="compositionally biased region" description="Polar residues" evidence="6">
    <location>
        <begin position="1"/>
        <end position="12"/>
    </location>
</feature>
<keyword evidence="3 7" id="KW-0812">Transmembrane</keyword>
<dbReference type="Gene3D" id="1.20.1250.20">
    <property type="entry name" value="MFS general substrate transporter like domains"/>
    <property type="match status" value="2"/>
</dbReference>
<evidence type="ECO:0000259" key="8">
    <source>
        <dbReference type="PROSITE" id="PS50850"/>
    </source>
</evidence>
<dbReference type="PANTHER" id="PTHR43791">
    <property type="entry name" value="PERMEASE-RELATED"/>
    <property type="match status" value="1"/>
</dbReference>
<reference evidence="9 10" key="1">
    <citation type="submission" date="2015-01" db="EMBL/GenBank/DDBJ databases">
        <title>The Genome Sequence of Exophiala sideris CBS121828.</title>
        <authorList>
            <consortium name="The Broad Institute Genomics Platform"/>
            <person name="Cuomo C."/>
            <person name="de Hoog S."/>
            <person name="Gorbushina A."/>
            <person name="Stielow B."/>
            <person name="Teixiera M."/>
            <person name="Abouelleil A."/>
            <person name="Chapman S.B."/>
            <person name="Priest M."/>
            <person name="Young S.K."/>
            <person name="Wortman J."/>
            <person name="Nusbaum C."/>
            <person name="Birren B."/>
        </authorList>
    </citation>
    <scope>NUCLEOTIDE SEQUENCE [LARGE SCALE GENOMIC DNA]</scope>
    <source>
        <strain evidence="9 10">CBS 121828</strain>
    </source>
</reference>
<evidence type="ECO:0000256" key="5">
    <source>
        <dbReference type="ARBA" id="ARBA00023136"/>
    </source>
</evidence>
<dbReference type="PROSITE" id="PS50850">
    <property type="entry name" value="MFS"/>
    <property type="match status" value="1"/>
</dbReference>
<feature type="compositionally biased region" description="Basic and acidic residues" evidence="6">
    <location>
        <begin position="14"/>
        <end position="31"/>
    </location>
</feature>
<feature type="transmembrane region" description="Helical" evidence="7">
    <location>
        <begin position="178"/>
        <end position="198"/>
    </location>
</feature>
<feature type="transmembrane region" description="Helical" evidence="7">
    <location>
        <begin position="370"/>
        <end position="393"/>
    </location>
</feature>
<dbReference type="InterPro" id="IPR011701">
    <property type="entry name" value="MFS"/>
</dbReference>
<evidence type="ECO:0000256" key="1">
    <source>
        <dbReference type="ARBA" id="ARBA00004141"/>
    </source>
</evidence>